<dbReference type="PANTHER" id="PTHR28074">
    <property type="entry name" value="ATP SYNTHASE SUBUNIT K, MITOCHONDRIAL"/>
    <property type="match status" value="1"/>
</dbReference>
<evidence type="ECO:0000313" key="4">
    <source>
        <dbReference type="EMBL" id="CDF87611.1"/>
    </source>
</evidence>
<dbReference type="OrthoDB" id="2094445at2759"/>
<evidence type="ECO:0000256" key="3">
    <source>
        <dbReference type="ARBA" id="ARBA00023136"/>
    </source>
</evidence>
<gene>
    <name evidence="4" type="ORF">BN860_10374g</name>
</gene>
<dbReference type="InterPro" id="IPR021278">
    <property type="entry name" value="ATP19"/>
</dbReference>
<comment type="subcellular location">
    <subcellularLocation>
        <location evidence="1">Mitochondrion membrane</location>
    </subcellularLocation>
</comment>
<dbReference type="AlphaFoldDB" id="A0A8J2SZ34"/>
<dbReference type="Proteomes" id="UP000019375">
    <property type="component" value="Unassembled WGS sequence"/>
</dbReference>
<organism evidence="4 5">
    <name type="scientific">Zygosaccharomyces bailii (strain CLIB 213 / ATCC 58445 / CBS 680 / BCRC 21525 / NBRC 1098 / NCYC 1416 / NRRL Y-2227)</name>
    <dbReference type="NCBI Taxonomy" id="1333698"/>
    <lineage>
        <taxon>Eukaryota</taxon>
        <taxon>Fungi</taxon>
        <taxon>Dikarya</taxon>
        <taxon>Ascomycota</taxon>
        <taxon>Saccharomycotina</taxon>
        <taxon>Saccharomycetes</taxon>
        <taxon>Saccharomycetales</taxon>
        <taxon>Saccharomycetaceae</taxon>
        <taxon>Zygosaccharomyces</taxon>
    </lineage>
</organism>
<dbReference type="EMBL" id="HG316454">
    <property type="protein sequence ID" value="CDF87611.1"/>
    <property type="molecule type" value="Genomic_DNA"/>
</dbReference>
<evidence type="ECO:0000256" key="1">
    <source>
        <dbReference type="ARBA" id="ARBA00004325"/>
    </source>
</evidence>
<reference evidence="5" key="1">
    <citation type="journal article" date="2013" name="Genome Announc.">
        <title>Genome sequence of the food spoilage yeast Zygosaccharomyces bailii CLIB 213(T).</title>
        <authorList>
            <person name="Galeote V."/>
            <person name="Bigey F."/>
            <person name="Devillers H."/>
            <person name="Neuveglise C."/>
            <person name="Dequin S."/>
        </authorList>
    </citation>
    <scope>NUCLEOTIDE SEQUENCE [LARGE SCALE GENOMIC DNA]</scope>
    <source>
        <strain evidence="5">CLIB 213 / ATCC 58445 / CBS 680 / CCRC 21525 / NBRC 1098 / NCYC 1416 / NRRL Y-2227</strain>
    </source>
</reference>
<dbReference type="PANTHER" id="PTHR28074:SF1">
    <property type="entry name" value="ATP SYNTHASE SUBUNIT K, MITOCHONDRIAL"/>
    <property type="match status" value="1"/>
</dbReference>
<name>A0A8J2SZ34_ZYGB2</name>
<dbReference type="GO" id="GO:0031966">
    <property type="term" value="C:mitochondrial membrane"/>
    <property type="evidence" value="ECO:0007669"/>
    <property type="project" value="UniProtKB-SubCell"/>
</dbReference>
<proteinExistence type="predicted"/>
<evidence type="ECO:0000256" key="2">
    <source>
        <dbReference type="ARBA" id="ARBA00023128"/>
    </source>
</evidence>
<protein>
    <submittedName>
        <fullName evidence="4">BN860_10374g1_1</fullName>
    </submittedName>
</protein>
<keyword evidence="2" id="KW-0496">Mitochondrion</keyword>
<dbReference type="Pfam" id="PF11022">
    <property type="entry name" value="ATP19"/>
    <property type="match status" value="1"/>
</dbReference>
<evidence type="ECO:0000313" key="5">
    <source>
        <dbReference type="Proteomes" id="UP000019375"/>
    </source>
</evidence>
<dbReference type="GO" id="GO:0015986">
    <property type="term" value="P:proton motive force-driven ATP synthesis"/>
    <property type="evidence" value="ECO:0007669"/>
    <property type="project" value="TreeGrafter"/>
</dbReference>
<accession>A0A8J2SZ34</accession>
<keyword evidence="3" id="KW-0472">Membrane</keyword>
<keyword evidence="5" id="KW-1185">Reference proteome</keyword>
<sequence>MGHAYQILGRTCQPHQIAIATLGFVALLAAPNPFSKKQPKTVDFSASSPEEEKFIKEYVQKHSKAEH</sequence>